<sequence>MDLSVVGTSIFSTLSAIQASIFAIVFSVVILGVQLSTSQYSPRLPDIFRSDKVYQRTVGIFAVSIGVSLLGLFLSGHVGDFLIELWTYLSGILAIVAFVSLFDFVDRTLEQSTPEGILNRLDDDLNAPQIIEQAEAASDDHSEPDPFLVLMSVINSQINERDAAAVYLGLDIISRRVSELLEDCSGDMLKEDTPVGDSFEELCTNRLTNTCETAVAAELEEGSNEVIKTLKTIGQAGVDESLDRPVLLTVQGLSNLVLDLNFDGIDERVRGEAIESSKDVLESAAEAGLWEGTGKATRFLGWQMANSVHVRDENQNYDRRYTSAVINYLPGVLRELVDSTADAINDDSTNWGSPYPGGAHDSYSEARSIQAVYISVAELTASFLRYELRTGVNFPDWGHVGYGWVKAVSELADSELDSFRQMWIATILYLEYLSNETPDGIMEDFNPMLRNETSDSEVIAVIEQLLSQEIDPTQWINFRQTVDPVEIPQTGYRYEFDIDSDESFEDWLSHRQDVLAAGLGGGFVDKSEFAEILEEGIDSNKQDTTGDEDS</sequence>
<dbReference type="OrthoDB" id="337548at2157"/>
<dbReference type="AlphaFoldDB" id="M0I098"/>
<keyword evidence="3" id="KW-1185">Reference proteome</keyword>
<protein>
    <recommendedName>
        <fullName evidence="4">DUF2254 domain-containing protein</fullName>
    </recommendedName>
</protein>
<accession>M0I098</accession>
<evidence type="ECO:0000313" key="2">
    <source>
        <dbReference type="EMBL" id="ELZ88814.1"/>
    </source>
</evidence>
<evidence type="ECO:0000313" key="3">
    <source>
        <dbReference type="Proteomes" id="UP000011612"/>
    </source>
</evidence>
<gene>
    <name evidence="2" type="ORF">C453_01085</name>
</gene>
<dbReference type="EMBL" id="AOLK01000005">
    <property type="protein sequence ID" value="ELZ88814.1"/>
    <property type="molecule type" value="Genomic_DNA"/>
</dbReference>
<proteinExistence type="predicted"/>
<feature type="transmembrane region" description="Helical" evidence="1">
    <location>
        <begin position="85"/>
        <end position="105"/>
    </location>
</feature>
<evidence type="ECO:0008006" key="4">
    <source>
        <dbReference type="Google" id="ProtNLM"/>
    </source>
</evidence>
<name>M0I098_HALEO</name>
<reference evidence="2 3" key="1">
    <citation type="journal article" date="2014" name="PLoS Genet.">
        <title>Phylogenetically driven sequencing of extremely halophilic archaea reveals strategies for static and dynamic osmo-response.</title>
        <authorList>
            <person name="Becker E.A."/>
            <person name="Seitzer P.M."/>
            <person name="Tritt A."/>
            <person name="Larsen D."/>
            <person name="Krusor M."/>
            <person name="Yao A.I."/>
            <person name="Wu D."/>
            <person name="Madern D."/>
            <person name="Eisen J.A."/>
            <person name="Darling A.E."/>
            <person name="Facciotti M.T."/>
        </authorList>
    </citation>
    <scope>NUCLEOTIDE SEQUENCE [LARGE SCALE GENOMIC DNA]</scope>
    <source>
        <strain evidence="2 3">ATCC BAA-1513</strain>
    </source>
</reference>
<evidence type="ECO:0000256" key="1">
    <source>
        <dbReference type="SAM" id="Phobius"/>
    </source>
</evidence>
<feature type="transmembrane region" description="Helical" evidence="1">
    <location>
        <begin position="53"/>
        <end position="73"/>
    </location>
</feature>
<keyword evidence="1" id="KW-1133">Transmembrane helix</keyword>
<organism evidence="2 3">
    <name type="scientific">Haloferax elongans ATCC BAA-1513</name>
    <dbReference type="NCBI Taxonomy" id="1230453"/>
    <lineage>
        <taxon>Archaea</taxon>
        <taxon>Methanobacteriati</taxon>
        <taxon>Methanobacteriota</taxon>
        <taxon>Stenosarchaea group</taxon>
        <taxon>Halobacteria</taxon>
        <taxon>Halobacteriales</taxon>
        <taxon>Haloferacaceae</taxon>
        <taxon>Haloferax</taxon>
    </lineage>
</organism>
<dbReference type="Proteomes" id="UP000011612">
    <property type="component" value="Unassembled WGS sequence"/>
</dbReference>
<dbReference type="PATRIC" id="fig|1230453.4.peg.195"/>
<dbReference type="InterPro" id="IPR018723">
    <property type="entry name" value="DUF2254_membrane"/>
</dbReference>
<keyword evidence="1" id="KW-0472">Membrane</keyword>
<keyword evidence="1" id="KW-0812">Transmembrane</keyword>
<feature type="transmembrane region" description="Helical" evidence="1">
    <location>
        <begin position="6"/>
        <end position="33"/>
    </location>
</feature>
<dbReference type="Pfam" id="PF10011">
    <property type="entry name" value="DUF2254"/>
    <property type="match status" value="1"/>
</dbReference>
<comment type="caution">
    <text evidence="2">The sequence shown here is derived from an EMBL/GenBank/DDBJ whole genome shotgun (WGS) entry which is preliminary data.</text>
</comment>